<evidence type="ECO:0000256" key="5">
    <source>
        <dbReference type="PROSITE-ProRule" id="PRU01240"/>
    </source>
</evidence>
<dbReference type="PANTHER" id="PTHR42884">
    <property type="entry name" value="PROPROTEIN CONVERTASE SUBTILISIN/KEXIN-RELATED"/>
    <property type="match status" value="1"/>
</dbReference>
<evidence type="ECO:0000256" key="7">
    <source>
        <dbReference type="SAM" id="SignalP"/>
    </source>
</evidence>
<proteinExistence type="inferred from homology"/>
<evidence type="ECO:0000256" key="6">
    <source>
        <dbReference type="SAM" id="MobiDB-lite"/>
    </source>
</evidence>
<evidence type="ECO:0000256" key="2">
    <source>
        <dbReference type="ARBA" id="ARBA00022801"/>
    </source>
</evidence>
<feature type="region of interest" description="Disordered" evidence="6">
    <location>
        <begin position="445"/>
        <end position="469"/>
    </location>
</feature>
<dbReference type="RefSeq" id="WP_151970625.1">
    <property type="nucleotide sequence ID" value="NZ_AP019860.1"/>
</dbReference>
<dbReference type="Pfam" id="PF00082">
    <property type="entry name" value="Peptidase_S8"/>
    <property type="match status" value="1"/>
</dbReference>
<dbReference type="SUPFAM" id="SSF53474">
    <property type="entry name" value="alpha/beta-Hydrolases"/>
    <property type="match status" value="1"/>
</dbReference>
<evidence type="ECO:0000256" key="1">
    <source>
        <dbReference type="ARBA" id="ARBA00022670"/>
    </source>
</evidence>
<dbReference type="EMBL" id="AP019860">
    <property type="protein sequence ID" value="BBM86576.1"/>
    <property type="molecule type" value="Genomic_DNA"/>
</dbReference>
<keyword evidence="3 5" id="KW-0720">Serine protease</keyword>
<dbReference type="PROSITE" id="PS00138">
    <property type="entry name" value="SUBTILASE_SER"/>
    <property type="match status" value="1"/>
</dbReference>
<feature type="domain" description="Fervidolysin-like N-terminal prodomain" evidence="9">
    <location>
        <begin position="112"/>
        <end position="176"/>
    </location>
</feature>
<dbReference type="SUPFAM" id="SSF52743">
    <property type="entry name" value="Subtilisin-like"/>
    <property type="match status" value="1"/>
</dbReference>
<evidence type="ECO:0000256" key="3">
    <source>
        <dbReference type="ARBA" id="ARBA00022825"/>
    </source>
</evidence>
<dbReference type="AlphaFoldDB" id="A0A5S9IS36"/>
<evidence type="ECO:0000259" key="8">
    <source>
        <dbReference type="Pfam" id="PF00082"/>
    </source>
</evidence>
<reference evidence="10 11" key="1">
    <citation type="submission" date="2019-08" db="EMBL/GenBank/DDBJ databases">
        <title>Complete genome sequence of Candidatus Uab amorphum.</title>
        <authorList>
            <person name="Shiratori T."/>
            <person name="Suzuki S."/>
            <person name="Kakizawa Y."/>
            <person name="Ishida K."/>
        </authorList>
    </citation>
    <scope>NUCLEOTIDE SEQUENCE [LARGE SCALE GENOMIC DNA]</scope>
    <source>
        <strain evidence="10 11">SRT547</strain>
    </source>
</reference>
<feature type="active site" description="Charge relay system" evidence="4 5">
    <location>
        <position position="238"/>
    </location>
</feature>
<keyword evidence="2 5" id="KW-0378">Hydrolase</keyword>
<dbReference type="KEGG" id="uam:UABAM_04962"/>
<dbReference type="CDD" id="cd07498">
    <property type="entry name" value="Peptidases_S8_15"/>
    <property type="match status" value="1"/>
</dbReference>
<feature type="domain" description="Peptidase S8/S53" evidence="8">
    <location>
        <begin position="230"/>
        <end position="534"/>
    </location>
</feature>
<feature type="signal peptide" evidence="7">
    <location>
        <begin position="1"/>
        <end position="23"/>
    </location>
</feature>
<sequence length="983" mass="108959">MSKRQKLTVFCLCFLSLTINVFAKDYYAFGKKVKLTPSKKGCIVKFEKIFKLEPILESSESDVAISRIDDRTIYVRNLDDSSQFIEDVKDDQSITSVYPIYTLDDGFELGMTNEILVKFKKNVSENELNALKERLELTAIQKTSFYEILTTPKKNHVLDIVNSLEESGLVDYAHANFLVAVQQQNFIPNDEYFARQFSLHNTGQVINEHAGTADADIDAPEAWGLTTGSEEITVAVIDEGVSLNHPDLPRRRLVVIDGCNFADGNPNDPSPKRDGNHGNACAGLVAAEQNNGIGISGVAPNCKIMPIRIPFGRNIPLSKYVNAIDFAWQNGADVISNSWAFRTTIEIPSISRAINRAINRGRQGKGCVVLFSAGNTANHASNNRGRVLTPANVPGVITVGASDRNDFQANYSPTSRLIDVVAPSHRAYATQIRNESFEVWSIDIPGARGKNPGKTSPHRNEIRPNSGSNPLSYTARFGGTSASCPIVAGVAALILSVDAQLTQRQVFQMITSTADKVKPNENRYINGRSSKVGFGRVNAFAAVQKAMRIDTNVDAVPQEAEISETTVEVQEPYIFSGERLLSILNVLSRDGRFGYSIASDYKLNQKIYGKYYTSPLETAEYLLSQEKVSYRLENVKGRPYLFISAEPSTIDAVAASDSQTRENVAVDVYYGTNRNRLNGGYGNQLSSLDMGVCRVSIPKAHKLGVIERPSIFRFEFRENIDKHFILKSVQPLNDASFINGIRSRTREALIYIHGFNVSFQEGVFTTAQVGWDLGFDGTLIMFSWPSNGRVLNYDSDAKDAKESIDEFVTFLSKIKKEGNFTAINIIAHSMGNRVMTNGFVSLLENDQISQPITNNIILAAPDMNVDTFKNEVLPKFQGASKRVTLYASSNDKALRISRSPIYNNTSRLGLGGASIFVARGIDTIDASNVSTTFSGHSYFSNSKNVIIDMRMILRDKSPQQRRVLHQNYLRKSKQGVIYWAFKN</sequence>
<dbReference type="Gene3D" id="3.40.50.1820">
    <property type="entry name" value="alpha/beta hydrolase"/>
    <property type="match status" value="1"/>
</dbReference>
<name>A0A5S9IS36_UABAM</name>
<feature type="active site" description="Charge relay system" evidence="4 5">
    <location>
        <position position="277"/>
    </location>
</feature>
<dbReference type="Pfam" id="PF05990">
    <property type="entry name" value="DUF900"/>
    <property type="match status" value="1"/>
</dbReference>
<dbReference type="InterPro" id="IPR000209">
    <property type="entry name" value="Peptidase_S8/S53_dom"/>
</dbReference>
<dbReference type="InterPro" id="IPR010297">
    <property type="entry name" value="DUF900_hydrolase"/>
</dbReference>
<dbReference type="GO" id="GO:0016485">
    <property type="term" value="P:protein processing"/>
    <property type="evidence" value="ECO:0007669"/>
    <property type="project" value="TreeGrafter"/>
</dbReference>
<evidence type="ECO:0000259" key="9">
    <source>
        <dbReference type="Pfam" id="PF22148"/>
    </source>
</evidence>
<dbReference type="PRINTS" id="PR00723">
    <property type="entry name" value="SUBTILISIN"/>
</dbReference>
<dbReference type="GO" id="GO:0016020">
    <property type="term" value="C:membrane"/>
    <property type="evidence" value="ECO:0007669"/>
    <property type="project" value="TreeGrafter"/>
</dbReference>
<dbReference type="Pfam" id="PF22148">
    <property type="entry name" value="Fervidolysin_NPro-like"/>
    <property type="match status" value="1"/>
</dbReference>
<protein>
    <submittedName>
        <fullName evidence="10">Peptidase S8</fullName>
    </submittedName>
</protein>
<dbReference type="InterPro" id="IPR036852">
    <property type="entry name" value="Peptidase_S8/S53_dom_sf"/>
</dbReference>
<feature type="active site" description="Charge relay system" evidence="4 5">
    <location>
        <position position="481"/>
    </location>
</feature>
<organism evidence="10 11">
    <name type="scientific">Uabimicrobium amorphum</name>
    <dbReference type="NCBI Taxonomy" id="2596890"/>
    <lineage>
        <taxon>Bacteria</taxon>
        <taxon>Pseudomonadati</taxon>
        <taxon>Planctomycetota</taxon>
        <taxon>Candidatus Uabimicrobiia</taxon>
        <taxon>Candidatus Uabimicrobiales</taxon>
        <taxon>Candidatus Uabimicrobiaceae</taxon>
        <taxon>Candidatus Uabimicrobium</taxon>
    </lineage>
</organism>
<feature type="chain" id="PRO_5025057713" evidence="7">
    <location>
        <begin position="24"/>
        <end position="983"/>
    </location>
</feature>
<accession>A0A5S9IS36</accession>
<comment type="similarity">
    <text evidence="5">Belongs to the peptidase S8 family.</text>
</comment>
<evidence type="ECO:0000313" key="10">
    <source>
        <dbReference type="EMBL" id="BBM86576.1"/>
    </source>
</evidence>
<dbReference type="GO" id="GO:0004252">
    <property type="term" value="F:serine-type endopeptidase activity"/>
    <property type="evidence" value="ECO:0007669"/>
    <property type="project" value="UniProtKB-UniRule"/>
</dbReference>
<evidence type="ECO:0000313" key="11">
    <source>
        <dbReference type="Proteomes" id="UP000326354"/>
    </source>
</evidence>
<gene>
    <name evidence="10" type="ORF">UABAM_04962</name>
</gene>
<evidence type="ECO:0000256" key="4">
    <source>
        <dbReference type="PIRSR" id="PIRSR615500-1"/>
    </source>
</evidence>
<dbReference type="Proteomes" id="UP000326354">
    <property type="component" value="Chromosome"/>
</dbReference>
<dbReference type="PROSITE" id="PS51892">
    <property type="entry name" value="SUBTILASE"/>
    <property type="match status" value="1"/>
</dbReference>
<dbReference type="InterPro" id="IPR054399">
    <property type="entry name" value="Fervidolysin-like_N_prodom"/>
</dbReference>
<dbReference type="InterPro" id="IPR029058">
    <property type="entry name" value="AB_hydrolase_fold"/>
</dbReference>
<dbReference type="Gene3D" id="3.40.50.200">
    <property type="entry name" value="Peptidase S8/S53 domain"/>
    <property type="match status" value="1"/>
</dbReference>
<keyword evidence="11" id="KW-1185">Reference proteome</keyword>
<dbReference type="InterPro" id="IPR034054">
    <property type="entry name" value="Pep_S8_PrcA"/>
</dbReference>
<keyword evidence="7" id="KW-0732">Signal</keyword>
<dbReference type="OrthoDB" id="334507at2"/>
<dbReference type="PANTHER" id="PTHR42884:SF14">
    <property type="entry name" value="NEUROENDOCRINE CONVERTASE 1"/>
    <property type="match status" value="1"/>
</dbReference>
<dbReference type="InterPro" id="IPR015500">
    <property type="entry name" value="Peptidase_S8_subtilisin-rel"/>
</dbReference>
<dbReference type="InterPro" id="IPR023828">
    <property type="entry name" value="Peptidase_S8_Ser-AS"/>
</dbReference>
<keyword evidence="1 5" id="KW-0645">Protease</keyword>